<sequence length="233" mass="24614">MRIVCAVAVLAVANLLNNWLARGPVLYVVVCVTATAALLLIARWDGLSLADLGLDAAAVRRGLRWAPVLVGIVLLVLVLLLAAPAGREAFRDARAADLSVGRLLWVSLVRVPFGTVLLEETAFRGVLWAMIRRRHGTAWATAGSSLLFGLWHLMPARGVNRSNAAVGSVFGDGTAGVAPTVAAAIVATAVAGVVLCELRRRSGSLLPPMVLHWAVNSLGYAFAWAAARWWLAG</sequence>
<evidence type="ECO:0000256" key="1">
    <source>
        <dbReference type="SAM" id="Phobius"/>
    </source>
</evidence>
<organism evidence="3 4">
    <name type="scientific">Streptomyces caeruleatus</name>
    <dbReference type="NCBI Taxonomy" id="661399"/>
    <lineage>
        <taxon>Bacteria</taxon>
        <taxon>Bacillati</taxon>
        <taxon>Actinomycetota</taxon>
        <taxon>Actinomycetes</taxon>
        <taxon>Kitasatosporales</taxon>
        <taxon>Streptomycetaceae</taxon>
        <taxon>Streptomyces</taxon>
    </lineage>
</organism>
<dbReference type="EMBL" id="LMWY01000005">
    <property type="protein sequence ID" value="KUO05321.1"/>
    <property type="molecule type" value="Genomic_DNA"/>
</dbReference>
<dbReference type="GO" id="GO:0080120">
    <property type="term" value="P:CAAX-box protein maturation"/>
    <property type="evidence" value="ECO:0007669"/>
    <property type="project" value="UniProtKB-ARBA"/>
</dbReference>
<keyword evidence="1" id="KW-0812">Transmembrane</keyword>
<dbReference type="OrthoDB" id="3291654at2"/>
<evidence type="ECO:0000313" key="3">
    <source>
        <dbReference type="EMBL" id="KUO05321.1"/>
    </source>
</evidence>
<dbReference type="InterPro" id="IPR015837">
    <property type="entry name" value="UCP026622_CAAX_protease"/>
</dbReference>
<dbReference type="Pfam" id="PF02517">
    <property type="entry name" value="Rce1-like"/>
    <property type="match status" value="1"/>
</dbReference>
<feature type="transmembrane region" description="Helical" evidence="1">
    <location>
        <begin position="210"/>
        <end position="231"/>
    </location>
</feature>
<feature type="transmembrane region" description="Helical" evidence="1">
    <location>
        <begin position="174"/>
        <end position="198"/>
    </location>
</feature>
<name>A0A101U6X7_9ACTN</name>
<evidence type="ECO:0000259" key="2">
    <source>
        <dbReference type="Pfam" id="PF02517"/>
    </source>
</evidence>
<dbReference type="AlphaFoldDB" id="A0A101U6X7"/>
<feature type="transmembrane region" description="Helical" evidence="1">
    <location>
        <begin position="135"/>
        <end position="154"/>
    </location>
</feature>
<keyword evidence="4" id="KW-1185">Reference proteome</keyword>
<keyword evidence="1" id="KW-0472">Membrane</keyword>
<dbReference type="InterPro" id="IPR003675">
    <property type="entry name" value="Rce1/LyrA-like_dom"/>
</dbReference>
<proteinExistence type="predicted"/>
<dbReference type="GO" id="GO:0006508">
    <property type="term" value="P:proteolysis"/>
    <property type="evidence" value="ECO:0007669"/>
    <property type="project" value="UniProtKB-KW"/>
</dbReference>
<keyword evidence="3" id="KW-0378">Hydrolase</keyword>
<dbReference type="RefSeq" id="WP_062717350.1">
    <property type="nucleotide sequence ID" value="NZ_KQ948925.1"/>
</dbReference>
<feature type="transmembrane region" description="Helical" evidence="1">
    <location>
        <begin position="65"/>
        <end position="83"/>
    </location>
</feature>
<evidence type="ECO:0000313" key="4">
    <source>
        <dbReference type="Proteomes" id="UP000053429"/>
    </source>
</evidence>
<gene>
    <name evidence="3" type="ORF">AQJ67_08105</name>
</gene>
<accession>A0A101U6X7</accession>
<reference evidence="3 4" key="1">
    <citation type="submission" date="2015-10" db="EMBL/GenBank/DDBJ databases">
        <title>Draft genome sequence of Streptomyces caeruleatus NRRL B-24802, type strain for the species Streptomyces caeruleatus.</title>
        <authorList>
            <person name="Ruckert C."/>
            <person name="Winkler A."/>
            <person name="Kalinowski J."/>
            <person name="Kampfer P."/>
            <person name="Glaeser S."/>
        </authorList>
    </citation>
    <scope>NUCLEOTIDE SEQUENCE [LARGE SCALE GENOMIC DNA]</scope>
    <source>
        <strain evidence="3 4">NRRL B-24802</strain>
    </source>
</reference>
<feature type="domain" description="CAAX prenyl protease 2/Lysostaphin resistance protein A-like" evidence="2">
    <location>
        <begin position="104"/>
        <end position="217"/>
    </location>
</feature>
<dbReference type="GO" id="GO:0004175">
    <property type="term" value="F:endopeptidase activity"/>
    <property type="evidence" value="ECO:0007669"/>
    <property type="project" value="UniProtKB-ARBA"/>
</dbReference>
<dbReference type="STRING" id="661399.AQJ67_08105"/>
<protein>
    <submittedName>
        <fullName evidence="3">CAAX protease</fullName>
    </submittedName>
</protein>
<comment type="caution">
    <text evidence="3">The sequence shown here is derived from an EMBL/GenBank/DDBJ whole genome shotgun (WGS) entry which is preliminary data.</text>
</comment>
<dbReference type="PIRSF" id="PIRSF026622">
    <property type="entry name" value="Proteas_026622"/>
    <property type="match status" value="1"/>
</dbReference>
<keyword evidence="3" id="KW-0645">Protease</keyword>
<feature type="transmembrane region" description="Helical" evidence="1">
    <location>
        <begin position="25"/>
        <end position="44"/>
    </location>
</feature>
<dbReference type="Proteomes" id="UP000053429">
    <property type="component" value="Unassembled WGS sequence"/>
</dbReference>
<keyword evidence="1" id="KW-1133">Transmembrane helix</keyword>